<dbReference type="EMBL" id="MN079186">
    <property type="protein sequence ID" value="QEA06946.1"/>
    <property type="molecule type" value="Genomic_DNA"/>
</dbReference>
<feature type="transmembrane region" description="Helical" evidence="1">
    <location>
        <begin position="30"/>
        <end position="47"/>
    </location>
</feature>
<evidence type="ECO:0008006" key="3">
    <source>
        <dbReference type="Google" id="ProtNLM"/>
    </source>
</evidence>
<keyword evidence="1" id="KW-1133">Transmembrane helix</keyword>
<sequence length="63" mass="6360">MFTLGYAVAFTVPLIGGMIADATGTPPLALAPVTAYALLAAPLALGLDLRSRDTRGTGAGDER</sequence>
<organism evidence="2">
    <name type="scientific">uncultured organism</name>
    <dbReference type="NCBI Taxonomy" id="155900"/>
    <lineage>
        <taxon>unclassified sequences</taxon>
        <taxon>environmental samples</taxon>
    </lineage>
</organism>
<evidence type="ECO:0000313" key="2">
    <source>
        <dbReference type="EMBL" id="QEA06946.1"/>
    </source>
</evidence>
<evidence type="ECO:0000256" key="1">
    <source>
        <dbReference type="SAM" id="Phobius"/>
    </source>
</evidence>
<name>A0A5B8REH1_9ZZZZ</name>
<accession>A0A5B8REH1</accession>
<gene>
    <name evidence="2" type="ORF">KBTEX_03289</name>
</gene>
<protein>
    <recommendedName>
        <fullName evidence="3">Major facilitator superfamily (MFS) profile domain-containing protein</fullName>
    </recommendedName>
</protein>
<keyword evidence="1" id="KW-0472">Membrane</keyword>
<keyword evidence="1" id="KW-0812">Transmembrane</keyword>
<reference evidence="2" key="1">
    <citation type="submission" date="2019-06" db="EMBL/GenBank/DDBJ databases">
        <authorList>
            <person name="Murdoch R.W."/>
            <person name="Fathepure B."/>
        </authorList>
    </citation>
    <scope>NUCLEOTIDE SEQUENCE</scope>
</reference>
<dbReference type="AlphaFoldDB" id="A0A5B8REH1"/>
<proteinExistence type="predicted"/>